<accession>A0A9D1NG99</accession>
<dbReference type="InterPro" id="IPR029028">
    <property type="entry name" value="Alpha/beta_knot_MTases"/>
</dbReference>
<dbReference type="PANTHER" id="PTHR43191">
    <property type="entry name" value="RRNA METHYLTRANSFERASE 3"/>
    <property type="match status" value="1"/>
</dbReference>
<name>A0A9D1NG99_9FIRM</name>
<evidence type="ECO:0000256" key="3">
    <source>
        <dbReference type="ARBA" id="ARBA00022679"/>
    </source>
</evidence>
<feature type="domain" description="RNA 2-O ribose methyltransferase substrate binding" evidence="4">
    <location>
        <begin position="32"/>
        <end position="108"/>
    </location>
</feature>
<dbReference type="InterPro" id="IPR051259">
    <property type="entry name" value="rRNA_Methyltransferase"/>
</dbReference>
<dbReference type="InterPro" id="IPR013123">
    <property type="entry name" value="SpoU_subst-bd"/>
</dbReference>
<evidence type="ECO:0000259" key="4">
    <source>
        <dbReference type="SMART" id="SM00967"/>
    </source>
</evidence>
<dbReference type="InterPro" id="IPR029064">
    <property type="entry name" value="Ribosomal_eL30-like_sf"/>
</dbReference>
<dbReference type="AlphaFoldDB" id="A0A9D1NG99"/>
<dbReference type="InterPro" id="IPR029026">
    <property type="entry name" value="tRNA_m1G_MTases_N"/>
</dbReference>
<dbReference type="GO" id="GO:0008173">
    <property type="term" value="F:RNA methyltransferase activity"/>
    <property type="evidence" value="ECO:0007669"/>
    <property type="project" value="InterPro"/>
</dbReference>
<dbReference type="GO" id="GO:0005737">
    <property type="term" value="C:cytoplasm"/>
    <property type="evidence" value="ECO:0007669"/>
    <property type="project" value="UniProtKB-ARBA"/>
</dbReference>
<keyword evidence="2 5" id="KW-0489">Methyltransferase</keyword>
<dbReference type="GO" id="GO:0003723">
    <property type="term" value="F:RNA binding"/>
    <property type="evidence" value="ECO:0007669"/>
    <property type="project" value="InterPro"/>
</dbReference>
<dbReference type="Proteomes" id="UP000886743">
    <property type="component" value="Unassembled WGS sequence"/>
</dbReference>
<comment type="caution">
    <text evidence="5">The sequence shown here is derived from an EMBL/GenBank/DDBJ whole genome shotgun (WGS) entry which is preliminary data.</text>
</comment>
<dbReference type="GO" id="GO:0032259">
    <property type="term" value="P:methylation"/>
    <property type="evidence" value="ECO:0007669"/>
    <property type="project" value="UniProtKB-KW"/>
</dbReference>
<dbReference type="PANTHER" id="PTHR43191:SF2">
    <property type="entry name" value="RRNA METHYLTRANSFERASE 3, MITOCHONDRIAL"/>
    <property type="match status" value="1"/>
</dbReference>
<dbReference type="SMART" id="SM00967">
    <property type="entry name" value="SpoU_sub_bind"/>
    <property type="match status" value="1"/>
</dbReference>
<evidence type="ECO:0000256" key="2">
    <source>
        <dbReference type="ARBA" id="ARBA00022603"/>
    </source>
</evidence>
<dbReference type="EMBL" id="DVOF01000095">
    <property type="protein sequence ID" value="HIV02582.1"/>
    <property type="molecule type" value="Genomic_DNA"/>
</dbReference>
<dbReference type="Pfam" id="PF22435">
    <property type="entry name" value="MRM3-like_sub_bind"/>
    <property type="match status" value="1"/>
</dbReference>
<dbReference type="CDD" id="cd18095">
    <property type="entry name" value="SpoU-like_rRNA-MTase"/>
    <property type="match status" value="1"/>
</dbReference>
<sequence>MMTEIRSSSNKTYKYIKSLQAKKARAQSRSYLVEGIKSVREAFDAGVPAELLALSSTAARETEIGEIISSAQERGVPVYEVADSLFAALCDTKTPEGVLCVAKMPHQQELVVQDGVYLYCDHVSDPGNAGTLVRCADAVGAAGVLFSPGCVDIYSPKVVRAAMGSLFHLPVYDGVELARLRAMKEQGFRLLAGALSDMAQDYREAAYPPRAVIVIGNEANGVSREVLAACDSTVIIPITGRAESLNASVAGALLLYEWRRNNRV</sequence>
<reference evidence="5" key="2">
    <citation type="journal article" date="2021" name="PeerJ">
        <title>Extensive microbial diversity within the chicken gut microbiome revealed by metagenomics and culture.</title>
        <authorList>
            <person name="Gilroy R."/>
            <person name="Ravi A."/>
            <person name="Getino M."/>
            <person name="Pursley I."/>
            <person name="Horton D.L."/>
            <person name="Alikhan N.F."/>
            <person name="Baker D."/>
            <person name="Gharbi K."/>
            <person name="Hall N."/>
            <person name="Watson M."/>
            <person name="Adriaenssens E.M."/>
            <person name="Foster-Nyarko E."/>
            <person name="Jarju S."/>
            <person name="Secka A."/>
            <person name="Antonio M."/>
            <person name="Oren A."/>
            <person name="Chaudhuri R.R."/>
            <person name="La Ragione R."/>
            <person name="Hildebrand F."/>
            <person name="Pallen M.J."/>
        </authorList>
    </citation>
    <scope>NUCLEOTIDE SEQUENCE</scope>
    <source>
        <strain evidence="5">4920</strain>
    </source>
</reference>
<protein>
    <submittedName>
        <fullName evidence="5">RNA methyltransferase</fullName>
    </submittedName>
</protein>
<evidence type="ECO:0000256" key="1">
    <source>
        <dbReference type="ARBA" id="ARBA00007228"/>
    </source>
</evidence>
<dbReference type="SUPFAM" id="SSF75217">
    <property type="entry name" value="alpha/beta knot"/>
    <property type="match status" value="1"/>
</dbReference>
<dbReference type="SUPFAM" id="SSF55315">
    <property type="entry name" value="L30e-like"/>
    <property type="match status" value="1"/>
</dbReference>
<keyword evidence="3" id="KW-0808">Transferase</keyword>
<comment type="similarity">
    <text evidence="1">Belongs to the class IV-like SAM-binding methyltransferase superfamily. RNA methyltransferase TrmH family.</text>
</comment>
<dbReference type="InterPro" id="IPR001537">
    <property type="entry name" value="SpoU_MeTrfase"/>
</dbReference>
<gene>
    <name evidence="5" type="ORF">IAC74_03335</name>
</gene>
<evidence type="ECO:0000313" key="6">
    <source>
        <dbReference type="Proteomes" id="UP000886743"/>
    </source>
</evidence>
<reference evidence="5" key="1">
    <citation type="submission" date="2020-10" db="EMBL/GenBank/DDBJ databases">
        <authorList>
            <person name="Gilroy R."/>
        </authorList>
    </citation>
    <scope>NUCLEOTIDE SEQUENCE</scope>
    <source>
        <strain evidence="5">4920</strain>
    </source>
</reference>
<dbReference type="GO" id="GO:0006396">
    <property type="term" value="P:RNA processing"/>
    <property type="evidence" value="ECO:0007669"/>
    <property type="project" value="InterPro"/>
</dbReference>
<dbReference type="Pfam" id="PF00588">
    <property type="entry name" value="SpoU_methylase"/>
    <property type="match status" value="1"/>
</dbReference>
<dbReference type="Gene3D" id="3.30.1330.30">
    <property type="match status" value="1"/>
</dbReference>
<proteinExistence type="inferred from homology"/>
<dbReference type="Gene3D" id="3.40.1280.10">
    <property type="match status" value="1"/>
</dbReference>
<dbReference type="InterPro" id="IPR053888">
    <property type="entry name" value="MRM3-like_sub_bind"/>
</dbReference>
<organism evidence="5 6">
    <name type="scientific">Candidatus Aphodoplasma excrementigallinarum</name>
    <dbReference type="NCBI Taxonomy" id="2840673"/>
    <lineage>
        <taxon>Bacteria</taxon>
        <taxon>Bacillati</taxon>
        <taxon>Bacillota</taxon>
        <taxon>Clostridia</taxon>
        <taxon>Eubacteriales</taxon>
        <taxon>Candidatus Aphodoplasma</taxon>
    </lineage>
</organism>
<evidence type="ECO:0000313" key="5">
    <source>
        <dbReference type="EMBL" id="HIV02582.1"/>
    </source>
</evidence>